<dbReference type="Proteomes" id="UP000007020">
    <property type="component" value="Segment"/>
</dbReference>
<keyword evidence="2" id="KW-1185">Reference proteome</keyword>
<name>Q8B9I2_NPVR1</name>
<evidence type="ECO:0000313" key="1">
    <source>
        <dbReference type="EMBL" id="AAN28064.1"/>
    </source>
</evidence>
<dbReference type="EMBL" id="AY145471">
    <property type="protein sequence ID" value="AAN28064.1"/>
    <property type="molecule type" value="Genomic_DNA"/>
</dbReference>
<organism evidence="1 2">
    <name type="scientific">Rachiplusia ou multiple nucleopolyhedrovirus (strain R1)</name>
    <name type="common">RoMNPV</name>
    <dbReference type="NCBI Taxonomy" id="654904"/>
    <lineage>
        <taxon>Viruses</taxon>
        <taxon>Viruses incertae sedis</taxon>
        <taxon>Naldaviricetes</taxon>
        <taxon>Lefavirales</taxon>
        <taxon>Baculoviridae</taxon>
        <taxon>Alphabaculovirus</taxon>
        <taxon>Alphabaculovirus raous</taxon>
    </lineage>
</organism>
<accession>Q8B9I2</accession>
<organismHost>
    <name type="scientific">Helicoverpa zea</name>
    <name type="common">Corn earworm moth</name>
    <name type="synonym">Heliothis zea</name>
    <dbReference type="NCBI Taxonomy" id="7113"/>
</organismHost>
<protein>
    <submittedName>
        <fullName evidence="1">Host cell factor-1</fullName>
    </submittedName>
</protein>
<sequence length="290" mass="34468">MNSLANLCLKTLPYKCELPKFLRTKYCEACHYRFLPKFFDEKFCEQCICNICDNPKTINCPSSYISKIKAKTENKEIYVTGNTFLRTCKNKCNQQSKRKCLICYFTNESCKELNCCWFNKNCYMCLKYKKDLYNVNLYTIDGHYSSFTAICFSCVKTIKTCQICNQSLFKMYKQKQEERLKMQPLYATLADIDLKILDIYDVDNYSKRMILCAQCHIFTRCFCTNTMQCFCPRPGYKCICICKRSKYFKNDVLYVKSKAACFNKMKIKRVPKWKYNADYTFKSIYKLINV</sequence>
<reference evidence="1 2" key="2">
    <citation type="journal article" date="2003" name="J. Gen. Virol.">
        <title>Comparative analysis of the genomes of Rachiplusia ou and Autographa californica multiple nucleopolyhedroviruses.</title>
        <authorList>
            <person name="Harrison R.L."/>
            <person name="Bonning B.C."/>
        </authorList>
    </citation>
    <scope>NUCLEOTIDE SEQUENCE [LARGE SCALE GENOMIC DNA]</scope>
    <source>
        <strain evidence="2">R1</strain>
    </source>
</reference>
<reference evidence="1 2" key="1">
    <citation type="journal article" date="1999" name="J. Gen. Virol.">
        <title>The nucleopolyhedroviruses of Rachiplusia ou and Anagrapha falcifera are isolates of the same virus.</title>
        <authorList>
            <person name="Harrison R.L."/>
            <person name="Bonning B.C."/>
        </authorList>
    </citation>
    <scope>NUCLEOTIDE SEQUENCE [LARGE SCALE GENOMIC DNA]</scope>
    <source>
        <strain evidence="2">R1</strain>
    </source>
</reference>
<organismHost>
    <name type="scientific">Lepidoptera</name>
    <name type="common">moths &amp; butterflies</name>
    <dbReference type="NCBI Taxonomy" id="7088"/>
</organismHost>
<proteinExistence type="predicted"/>
<organismHost>
    <name type="scientific">Ostrinia nubilalis</name>
    <name type="common">European corn borer</name>
    <name type="synonym">Pyralis nubilalis</name>
    <dbReference type="NCBI Taxonomy" id="29057"/>
</organismHost>
<evidence type="ECO:0000313" key="2">
    <source>
        <dbReference type="Proteomes" id="UP000007020"/>
    </source>
</evidence>